<dbReference type="PROSITE" id="PS50097">
    <property type="entry name" value="BTB"/>
    <property type="match status" value="1"/>
</dbReference>
<dbReference type="Gene3D" id="3.30.710.10">
    <property type="entry name" value="Potassium Channel Kv1.1, Chain A"/>
    <property type="match status" value="1"/>
</dbReference>
<dbReference type="Pfam" id="PF00651">
    <property type="entry name" value="BTB"/>
    <property type="match status" value="1"/>
</dbReference>
<dbReference type="CDD" id="cd18186">
    <property type="entry name" value="BTB_POZ_ZBTB_KLHL-like"/>
    <property type="match status" value="1"/>
</dbReference>
<dbReference type="OrthoDB" id="1262810at2759"/>
<organism evidence="2 3">
    <name type="scientific">Linnemannia schmuckeri</name>
    <dbReference type="NCBI Taxonomy" id="64567"/>
    <lineage>
        <taxon>Eukaryota</taxon>
        <taxon>Fungi</taxon>
        <taxon>Fungi incertae sedis</taxon>
        <taxon>Mucoromycota</taxon>
        <taxon>Mortierellomycotina</taxon>
        <taxon>Mortierellomycetes</taxon>
        <taxon>Mortierellales</taxon>
        <taxon>Mortierellaceae</taxon>
        <taxon>Linnemannia</taxon>
    </lineage>
</organism>
<name>A0A9P5S3X3_9FUNG</name>
<dbReference type="EMBL" id="JAAAUQ010000115">
    <property type="protein sequence ID" value="KAF9154470.1"/>
    <property type="molecule type" value="Genomic_DNA"/>
</dbReference>
<gene>
    <name evidence="2" type="ORF">BG015_000878</name>
</gene>
<dbReference type="Proteomes" id="UP000748756">
    <property type="component" value="Unassembled WGS sequence"/>
</dbReference>
<comment type="caution">
    <text evidence="2">The sequence shown here is derived from an EMBL/GenBank/DDBJ whole genome shotgun (WGS) entry which is preliminary data.</text>
</comment>
<evidence type="ECO:0000313" key="2">
    <source>
        <dbReference type="EMBL" id="KAF9154470.1"/>
    </source>
</evidence>
<keyword evidence="3" id="KW-1185">Reference proteome</keyword>
<feature type="non-terminal residue" evidence="2">
    <location>
        <position position="778"/>
    </location>
</feature>
<dbReference type="AlphaFoldDB" id="A0A9P5S3X3"/>
<dbReference type="SUPFAM" id="SSF54695">
    <property type="entry name" value="POZ domain"/>
    <property type="match status" value="1"/>
</dbReference>
<reference evidence="2" key="1">
    <citation type="journal article" date="2020" name="Fungal Divers.">
        <title>Resolving the Mortierellaceae phylogeny through synthesis of multi-gene phylogenetics and phylogenomics.</title>
        <authorList>
            <person name="Vandepol N."/>
            <person name="Liber J."/>
            <person name="Desiro A."/>
            <person name="Na H."/>
            <person name="Kennedy M."/>
            <person name="Barry K."/>
            <person name="Grigoriev I.V."/>
            <person name="Miller A.N."/>
            <person name="O'Donnell K."/>
            <person name="Stajich J.E."/>
            <person name="Bonito G."/>
        </authorList>
    </citation>
    <scope>NUCLEOTIDE SEQUENCE</scope>
    <source>
        <strain evidence="2">NRRL 6426</strain>
    </source>
</reference>
<dbReference type="InterPro" id="IPR000210">
    <property type="entry name" value="BTB/POZ_dom"/>
</dbReference>
<sequence>LPIVKTTTGDVVTLAKATEGLEISTGYLPEKEKTIRIMSGFFRRLGVVMFDAHQHRNHSYLRRLQIDYTNRRVLELIVKRWPMHASSFVISDEEAEFLRSMIISQHGNCKDSVLYSLGDLPIWKTYGSPNSPLLSAKEASFMTNHERLDHLGHHPTIVRDIRGVSSFDKLGASPIQASTILGDYIMPKFKTKELHCVGQTRDAYLGLCRSLMITASLPHSEGNAAAKQVLKYACCFLARDGSFQTLAHMFVPQEEEELTEKIFVNEQHRFIDSELPGVLEECATFVLDEIANGDATEDQILSRATRLVRYIYTNPGSTNWMDPKWKFVPRELHPEYPYNQNTPALPRYMSFSTLCNPMDRDYLWTQRGFFPQDLVPPAVFHERNPNIGTHTLHECCQHLDVLVRNIAPNLVTTEQQLVFKLMIFKIYESFEVRASENQTVSDNIKKSLREVMTVPYILNGDDKDPTKAESWVRPQDLVFGIDHKIGTYKQPHESLLKFRNFLVTVGAYEMEHITGQVEISSNRKVGELEDRITMYFETQDDKNGFMDVKFVFKDGKSILAHKVVLASMSEEVIRQLTGSWSLTARRDPSNPAIDIIQKVDEEDDYDTFWGLLHFLYTDNLIDTNGPILSSASNSPKDQEAEDYLSQRINYLMALQALANYCRADRLKNLIAQELMLPDMVMYSNVFDIRAHAELNQDADVVKYCNQFMKGKKNASLIEKYLEDEIDLVQVKMVALAQYLEGEGSEADAKHGGSSGESIRLNEKLEDLRSRLKEVKLRR</sequence>
<evidence type="ECO:0000313" key="3">
    <source>
        <dbReference type="Proteomes" id="UP000748756"/>
    </source>
</evidence>
<dbReference type="InterPro" id="IPR011333">
    <property type="entry name" value="SKP1/BTB/POZ_sf"/>
</dbReference>
<protein>
    <recommendedName>
        <fullName evidence="1">BTB domain-containing protein</fullName>
    </recommendedName>
</protein>
<feature type="domain" description="BTB" evidence="1">
    <location>
        <begin position="546"/>
        <end position="624"/>
    </location>
</feature>
<accession>A0A9P5S3X3</accession>
<proteinExistence type="predicted"/>
<evidence type="ECO:0000259" key="1">
    <source>
        <dbReference type="PROSITE" id="PS50097"/>
    </source>
</evidence>